<dbReference type="EMBL" id="CP051774">
    <property type="protein sequence ID" value="QJE95835.1"/>
    <property type="molecule type" value="Genomic_DNA"/>
</dbReference>
<evidence type="ECO:0000313" key="2">
    <source>
        <dbReference type="Proteomes" id="UP000501812"/>
    </source>
</evidence>
<dbReference type="InterPro" id="IPR051815">
    <property type="entry name" value="Molybdate_resp_trans_reg"/>
</dbReference>
<dbReference type="Proteomes" id="UP000501812">
    <property type="component" value="Chromosome"/>
</dbReference>
<dbReference type="PANTHER" id="PTHR30432">
    <property type="entry name" value="TRANSCRIPTIONAL REGULATOR MODE"/>
    <property type="match status" value="1"/>
</dbReference>
<keyword evidence="2" id="KW-1185">Reference proteome</keyword>
<gene>
    <name evidence="1" type="ORF">HHL09_08570</name>
</gene>
<dbReference type="PANTHER" id="PTHR30432:SF1">
    <property type="entry name" value="DNA-BINDING TRANSCRIPTIONAL DUAL REGULATOR MODE"/>
    <property type="match status" value="1"/>
</dbReference>
<dbReference type="InterPro" id="IPR036390">
    <property type="entry name" value="WH_DNA-bd_sf"/>
</dbReference>
<name>A0A858RGK7_9BACT</name>
<dbReference type="Gene3D" id="1.10.10.10">
    <property type="entry name" value="Winged helix-like DNA-binding domain superfamily/Winged helix DNA-binding domain"/>
    <property type="match status" value="1"/>
</dbReference>
<proteinExistence type="predicted"/>
<dbReference type="SUPFAM" id="SSF46785">
    <property type="entry name" value="Winged helix' DNA-binding domain"/>
    <property type="match status" value="1"/>
</dbReference>
<protein>
    <submittedName>
        <fullName evidence="1">LysR family transcriptional regulator</fullName>
    </submittedName>
</protein>
<dbReference type="InterPro" id="IPR036388">
    <property type="entry name" value="WH-like_DNA-bd_sf"/>
</dbReference>
<organism evidence="1 2">
    <name type="scientific">Luteolibacter luteus</name>
    <dbReference type="NCBI Taxonomy" id="2728835"/>
    <lineage>
        <taxon>Bacteria</taxon>
        <taxon>Pseudomonadati</taxon>
        <taxon>Verrucomicrobiota</taxon>
        <taxon>Verrucomicrobiia</taxon>
        <taxon>Verrucomicrobiales</taxon>
        <taxon>Verrucomicrobiaceae</taxon>
        <taxon>Luteolibacter</taxon>
    </lineage>
</organism>
<evidence type="ECO:0000313" key="1">
    <source>
        <dbReference type="EMBL" id="QJE95835.1"/>
    </source>
</evidence>
<dbReference type="AlphaFoldDB" id="A0A858RGK7"/>
<sequence>MGATDLLAGSPEDWRAWSAMPEDSPIRLLLSGDLSFGPGKAELLEKIRELGSLQEAAGAMEMSYMKAWKLVKGLNARFCEPLVAMQRGGKEQGGATLTPTGEKVLALYHEAVAAAEKASAAPLRKMRGLLASDETNSSG</sequence>
<accession>A0A858RGK7</accession>
<dbReference type="KEGG" id="luo:HHL09_08570"/>
<reference evidence="1 2" key="1">
    <citation type="submission" date="2020-04" db="EMBL/GenBank/DDBJ databases">
        <title>Luteolibacter sp. G-1-1-1 isolated from soil.</title>
        <authorList>
            <person name="Dahal R.H."/>
        </authorList>
    </citation>
    <scope>NUCLEOTIDE SEQUENCE [LARGE SCALE GENOMIC DNA]</scope>
    <source>
        <strain evidence="1 2">G-1-1-1</strain>
    </source>
</reference>